<feature type="region of interest" description="Disordered" evidence="3">
    <location>
        <begin position="772"/>
        <end position="794"/>
    </location>
</feature>
<dbReference type="SMART" id="SM00360">
    <property type="entry name" value="RRM"/>
    <property type="match status" value="4"/>
</dbReference>
<dbReference type="InterPro" id="IPR039171">
    <property type="entry name" value="Cwc2/Slt11"/>
</dbReference>
<feature type="domain" description="RRM" evidence="4">
    <location>
        <begin position="715"/>
        <end position="792"/>
    </location>
</feature>
<evidence type="ECO:0000256" key="2">
    <source>
        <dbReference type="PROSITE-ProRule" id="PRU00176"/>
    </source>
</evidence>
<feature type="region of interest" description="Disordered" evidence="3">
    <location>
        <begin position="986"/>
        <end position="1062"/>
    </location>
</feature>
<dbReference type="OrthoDB" id="6407164at2759"/>
<evidence type="ECO:0000313" key="5">
    <source>
        <dbReference type="EMBL" id="OLY85441.1"/>
    </source>
</evidence>
<keyword evidence="1 2" id="KW-0694">RNA-binding</keyword>
<proteinExistence type="predicted"/>
<dbReference type="InterPro" id="IPR035979">
    <property type="entry name" value="RBD_domain_sf"/>
</dbReference>
<feature type="compositionally biased region" description="Polar residues" evidence="3">
    <location>
        <begin position="279"/>
        <end position="288"/>
    </location>
</feature>
<feature type="region of interest" description="Disordered" evidence="3">
    <location>
        <begin position="181"/>
        <end position="228"/>
    </location>
</feature>
<dbReference type="AlphaFoldDB" id="A0A1R0H8J3"/>
<dbReference type="Proteomes" id="UP000187455">
    <property type="component" value="Unassembled WGS sequence"/>
</dbReference>
<feature type="compositionally biased region" description="Polar residues" evidence="3">
    <location>
        <begin position="1053"/>
        <end position="1062"/>
    </location>
</feature>
<feature type="compositionally biased region" description="Basic and acidic residues" evidence="3">
    <location>
        <begin position="445"/>
        <end position="454"/>
    </location>
</feature>
<feature type="compositionally biased region" description="Basic and acidic residues" evidence="3">
    <location>
        <begin position="186"/>
        <end position="209"/>
    </location>
</feature>
<reference evidence="5 6" key="1">
    <citation type="journal article" date="2016" name="Mol. Biol. Evol.">
        <title>Genome-Wide Survey of Gut Fungi (Harpellales) Reveals the First Horizontally Transferred Ubiquitin Gene from a Mosquito Host.</title>
        <authorList>
            <person name="Wang Y."/>
            <person name="White M.M."/>
            <person name="Kvist S."/>
            <person name="Moncalvo J.M."/>
        </authorList>
    </citation>
    <scope>NUCLEOTIDE SEQUENCE [LARGE SCALE GENOMIC DNA]</scope>
    <source>
        <strain evidence="5 6">ALG-7-W6</strain>
    </source>
</reference>
<organism evidence="5 6">
    <name type="scientific">Smittium mucronatum</name>
    <dbReference type="NCBI Taxonomy" id="133383"/>
    <lineage>
        <taxon>Eukaryota</taxon>
        <taxon>Fungi</taxon>
        <taxon>Fungi incertae sedis</taxon>
        <taxon>Zoopagomycota</taxon>
        <taxon>Kickxellomycotina</taxon>
        <taxon>Harpellomycetes</taxon>
        <taxon>Harpellales</taxon>
        <taxon>Legeriomycetaceae</taxon>
        <taxon>Smittium</taxon>
    </lineage>
</organism>
<comment type="caution">
    <text evidence="5">The sequence shown here is derived from an EMBL/GenBank/DDBJ whole genome shotgun (WGS) entry which is preliminary data.</text>
</comment>
<dbReference type="EMBL" id="LSSL01000106">
    <property type="protein sequence ID" value="OLY85441.1"/>
    <property type="molecule type" value="Genomic_DNA"/>
</dbReference>
<evidence type="ECO:0000256" key="3">
    <source>
        <dbReference type="SAM" id="MobiDB-lite"/>
    </source>
</evidence>
<evidence type="ECO:0000313" key="6">
    <source>
        <dbReference type="Proteomes" id="UP000187455"/>
    </source>
</evidence>
<feature type="region of interest" description="Disordered" evidence="3">
    <location>
        <begin position="439"/>
        <end position="469"/>
    </location>
</feature>
<feature type="compositionally biased region" description="Basic and acidic residues" evidence="3">
    <location>
        <begin position="1"/>
        <end position="15"/>
    </location>
</feature>
<feature type="domain" description="RRM" evidence="4">
    <location>
        <begin position="63"/>
        <end position="131"/>
    </location>
</feature>
<dbReference type="Gene3D" id="3.30.70.330">
    <property type="match status" value="4"/>
</dbReference>
<protein>
    <submittedName>
        <fullName evidence="5">Negative regulator of differentiation 1</fullName>
    </submittedName>
</protein>
<dbReference type="STRING" id="133383.A0A1R0H8J3"/>
<accession>A0A1R0H8J3</accession>
<sequence>MKRSFEFNRDIDSAKRQRSGIGTQHALQGHQNTFFRNSRNSGDYQRQNASYHVGDESANGVSRTLYFGNLPEDFEISKLVDQISEGAIESIKVVEQKRCAFVTFIKARSAQILHSKLSSGSKKISLPSKGPSSSSINEVVPVKVGWGKPVVMSRDISTAIEERNATRAVYIGNVELLEPVTNQSTSKDKDSEQSESHKIETESINHETIKPSTPKTYSPDKENNESTITDPSILKLPETVPISPPQSLQCKNESSSNLVKMAMDNIENPQNKDEAPENNILNKTSPNCEVNPPTHTEDKDDSINKALIDEGITGGNNNAKKADISVEESDSNFALGGHNDILEDSMKYYDENGESDSEYNDSRPISGFHDDIKFLSDDDHDFSKDNVELDLDIDIHGKINSDGESVEVMNEIPVYEDLKLDFSDKDGLFTMDLNPEPVDTIIDNPGDKESEKSLDTLTSSVGKKDQSTDRPIKKVTMSDLKSLMSEYGDVEFVRANASKVCIFVYFMKISSAINCVSTLSYKPGWGSPVRVNYARDRCAKDDKNAPRNFGSSLNGYNTQLNRSNQAPNGYYNNDFYPQNYSYRDDDYFSKSAPNSIPFSDDRGLRPGTANINENFRGKGKGNRCVYIGGVSSDTTVEEMCNFIRGGILQLIKLVINKRACFVTFIYSQDAEKFISLVKSNSINLRNRQVKLGWGSSSGSLPQKIKMCVEKKNATRSINVSNLPGKASTESLMSDFGVFGEIESINLLQGRNIGYIHFTDIMSAINLMESVENRSKTQNNPPEKKSVLEYESDSSEEKVLNPNLENIQKESEAKKESVGEFEDFHTKYSSCKFRYGKDRCAHIVKQQVKLFSGFESGNGAFPGNTGNQDFSDQSNMRYPQNYGMDSQNMVRVPPSNQGFGYSYGPQINQGGNNFNQRIGRERIPPVNGANSNIMFMNTQPQFPQMMMGMDPAGNVIQQDGYNGGYPVFNNTGVISGGRNIQYGLGNQRPAGFGTTNSRNNQNNGYNQSNRNFNRQTNGHEVQNISPGGGNSTYPRGNPMNAGEGSGYGGYRQPNIRSNISQPQYQNVNIQSAGYYDHNGFDPMTGVMVNQGGIAGNMVRPQQQIQIGGLGQPRPAYTPSVHSNGYYQQPQIMSGYGNPYPGDHMVNASTIGRPFYNSGRGAYNQSSISGRPSNFRGRSGGNGRGSH</sequence>
<dbReference type="SUPFAM" id="SSF54928">
    <property type="entry name" value="RNA-binding domain, RBD"/>
    <property type="match status" value="3"/>
</dbReference>
<feature type="region of interest" description="Disordered" evidence="3">
    <location>
        <begin position="1160"/>
        <end position="1185"/>
    </location>
</feature>
<evidence type="ECO:0000256" key="1">
    <source>
        <dbReference type="ARBA" id="ARBA00022884"/>
    </source>
</evidence>
<name>A0A1R0H8J3_9FUNG</name>
<feature type="domain" description="RRM" evidence="4">
    <location>
        <begin position="623"/>
        <end position="696"/>
    </location>
</feature>
<feature type="compositionally biased region" description="Polar residues" evidence="3">
    <location>
        <begin position="20"/>
        <end position="46"/>
    </location>
</feature>
<dbReference type="GO" id="GO:0000398">
    <property type="term" value="P:mRNA splicing, via spliceosome"/>
    <property type="evidence" value="ECO:0007669"/>
    <property type="project" value="TreeGrafter"/>
</dbReference>
<dbReference type="GO" id="GO:0003729">
    <property type="term" value="F:mRNA binding"/>
    <property type="evidence" value="ECO:0007669"/>
    <property type="project" value="TreeGrafter"/>
</dbReference>
<keyword evidence="6" id="KW-1185">Reference proteome</keyword>
<feature type="compositionally biased region" description="Low complexity" evidence="3">
    <location>
        <begin position="991"/>
        <end position="1012"/>
    </location>
</feature>
<dbReference type="InterPro" id="IPR000504">
    <property type="entry name" value="RRM_dom"/>
</dbReference>
<dbReference type="InterPro" id="IPR012677">
    <property type="entry name" value="Nucleotide-bd_a/b_plait_sf"/>
</dbReference>
<dbReference type="PANTHER" id="PTHR14089">
    <property type="entry name" value="PRE-MRNA-SPLICING FACTOR RBM22"/>
    <property type="match status" value="1"/>
</dbReference>
<feature type="region of interest" description="Disordered" evidence="3">
    <location>
        <begin position="268"/>
        <end position="300"/>
    </location>
</feature>
<evidence type="ECO:0000259" key="4">
    <source>
        <dbReference type="PROSITE" id="PS50102"/>
    </source>
</evidence>
<feature type="region of interest" description="Disordered" evidence="3">
    <location>
        <begin position="1"/>
        <end position="46"/>
    </location>
</feature>
<feature type="compositionally biased region" description="Polar residues" evidence="3">
    <location>
        <begin position="1013"/>
        <end position="1024"/>
    </location>
</feature>
<dbReference type="PROSITE" id="PS50102">
    <property type="entry name" value="RRM"/>
    <property type="match status" value="3"/>
</dbReference>
<dbReference type="PANTHER" id="PTHR14089:SF8">
    <property type="entry name" value="RNA-BINDING PROTEIN MRN1"/>
    <property type="match status" value="1"/>
</dbReference>
<dbReference type="GO" id="GO:0010494">
    <property type="term" value="C:cytoplasmic stress granule"/>
    <property type="evidence" value="ECO:0007669"/>
    <property type="project" value="TreeGrafter"/>
</dbReference>
<feature type="compositionally biased region" description="Gly residues" evidence="3">
    <location>
        <begin position="1176"/>
        <end position="1185"/>
    </location>
</feature>
<gene>
    <name evidence="5" type="ORF">AYI68_g369</name>
</gene>